<dbReference type="EMBL" id="AP025591">
    <property type="protein sequence ID" value="BDG01777.1"/>
    <property type="molecule type" value="Genomic_DNA"/>
</dbReference>
<evidence type="ECO:0000313" key="4">
    <source>
        <dbReference type="EMBL" id="BDG01777.1"/>
    </source>
</evidence>
<dbReference type="InterPro" id="IPR050595">
    <property type="entry name" value="Bact_response_regulator"/>
</dbReference>
<evidence type="ECO:0000259" key="3">
    <source>
        <dbReference type="PROSITE" id="PS50110"/>
    </source>
</evidence>
<dbReference type="SUPFAM" id="SSF52172">
    <property type="entry name" value="CheY-like"/>
    <property type="match status" value="1"/>
</dbReference>
<evidence type="ECO:0000256" key="1">
    <source>
        <dbReference type="ARBA" id="ARBA00022553"/>
    </source>
</evidence>
<protein>
    <recommendedName>
        <fullName evidence="3">Response regulatory domain-containing protein</fullName>
    </recommendedName>
</protein>
<dbReference type="CDD" id="cd00156">
    <property type="entry name" value="REC"/>
    <property type="match status" value="1"/>
</dbReference>
<gene>
    <name evidence="4" type="ORF">AMOR_07730</name>
</gene>
<feature type="domain" description="Response regulatory" evidence="3">
    <location>
        <begin position="6"/>
        <end position="115"/>
    </location>
</feature>
<dbReference type="RefSeq" id="WP_248358589.1">
    <property type="nucleotide sequence ID" value="NZ_AP025591.1"/>
</dbReference>
<dbReference type="InterPro" id="IPR011006">
    <property type="entry name" value="CheY-like_superfamily"/>
</dbReference>
<dbReference type="PROSITE" id="PS50110">
    <property type="entry name" value="RESPONSE_REGULATORY"/>
    <property type="match status" value="1"/>
</dbReference>
<dbReference type="Proteomes" id="UP001162891">
    <property type="component" value="Chromosome"/>
</dbReference>
<sequence length="122" mass="13436">MPTTRKMLLIEDDAETRAALTELFTKAGFGVVSSDEGRKALELAAVTKPQVVVLDLVTGGMNGWEFLERRRSEPALRDVPVVVLSARRREPLDVDLFLTKPVAPEALLRAVLALTARPRTRA</sequence>
<proteinExistence type="predicted"/>
<accession>A0ABM7WQN2</accession>
<keyword evidence="1 2" id="KW-0597">Phosphoprotein</keyword>
<evidence type="ECO:0000313" key="5">
    <source>
        <dbReference type="Proteomes" id="UP001162891"/>
    </source>
</evidence>
<dbReference type="PANTHER" id="PTHR44591">
    <property type="entry name" value="STRESS RESPONSE REGULATOR PROTEIN 1"/>
    <property type="match status" value="1"/>
</dbReference>
<dbReference type="Pfam" id="PF00072">
    <property type="entry name" value="Response_reg"/>
    <property type="match status" value="1"/>
</dbReference>
<keyword evidence="5" id="KW-1185">Reference proteome</keyword>
<organism evidence="4 5">
    <name type="scientific">Anaeromyxobacter oryzae</name>
    <dbReference type="NCBI Taxonomy" id="2918170"/>
    <lineage>
        <taxon>Bacteria</taxon>
        <taxon>Pseudomonadati</taxon>
        <taxon>Myxococcota</taxon>
        <taxon>Myxococcia</taxon>
        <taxon>Myxococcales</taxon>
        <taxon>Cystobacterineae</taxon>
        <taxon>Anaeromyxobacteraceae</taxon>
        <taxon>Anaeromyxobacter</taxon>
    </lineage>
</organism>
<evidence type="ECO:0000256" key="2">
    <source>
        <dbReference type="PROSITE-ProRule" id="PRU00169"/>
    </source>
</evidence>
<dbReference type="InterPro" id="IPR001789">
    <property type="entry name" value="Sig_transdc_resp-reg_receiver"/>
</dbReference>
<dbReference type="SMART" id="SM00448">
    <property type="entry name" value="REC"/>
    <property type="match status" value="1"/>
</dbReference>
<feature type="modified residue" description="4-aspartylphosphate" evidence="2">
    <location>
        <position position="55"/>
    </location>
</feature>
<dbReference type="PANTHER" id="PTHR44591:SF3">
    <property type="entry name" value="RESPONSE REGULATORY DOMAIN-CONTAINING PROTEIN"/>
    <property type="match status" value="1"/>
</dbReference>
<dbReference type="Gene3D" id="3.40.50.2300">
    <property type="match status" value="1"/>
</dbReference>
<reference evidence="5" key="1">
    <citation type="journal article" date="2022" name="Int. J. Syst. Evol. Microbiol.">
        <title>Anaeromyxobacter oryzae sp. nov., Anaeromyxobacter diazotrophicus sp. nov. and Anaeromyxobacter paludicola sp. nov., isolated from paddy soils.</title>
        <authorList>
            <person name="Itoh H."/>
            <person name="Xu Z."/>
            <person name="Mise K."/>
            <person name="Masuda Y."/>
            <person name="Ushijima N."/>
            <person name="Hayakawa C."/>
            <person name="Shiratori Y."/>
            <person name="Senoo K."/>
        </authorList>
    </citation>
    <scope>NUCLEOTIDE SEQUENCE [LARGE SCALE GENOMIC DNA]</scope>
    <source>
        <strain evidence="5">Red232</strain>
    </source>
</reference>
<name>A0ABM7WQN2_9BACT</name>